<evidence type="ECO:0000313" key="1">
    <source>
        <dbReference type="EMBL" id="KKL18448.1"/>
    </source>
</evidence>
<dbReference type="EMBL" id="LAZR01038866">
    <property type="protein sequence ID" value="KKL18448.1"/>
    <property type="molecule type" value="Genomic_DNA"/>
</dbReference>
<reference evidence="1" key="1">
    <citation type="journal article" date="2015" name="Nature">
        <title>Complex archaea that bridge the gap between prokaryotes and eukaryotes.</title>
        <authorList>
            <person name="Spang A."/>
            <person name="Saw J.H."/>
            <person name="Jorgensen S.L."/>
            <person name="Zaremba-Niedzwiedzka K."/>
            <person name="Martijn J."/>
            <person name="Lind A.E."/>
            <person name="van Eijk R."/>
            <person name="Schleper C."/>
            <person name="Guy L."/>
            <person name="Ettema T.J."/>
        </authorList>
    </citation>
    <scope>NUCLEOTIDE SEQUENCE</scope>
</reference>
<dbReference type="AlphaFoldDB" id="A0A0F9E2Y7"/>
<name>A0A0F9E2Y7_9ZZZZ</name>
<gene>
    <name evidence="1" type="ORF">LCGC14_2475400</name>
</gene>
<comment type="caution">
    <text evidence="1">The sequence shown here is derived from an EMBL/GenBank/DDBJ whole genome shotgun (WGS) entry which is preliminary data.</text>
</comment>
<protein>
    <submittedName>
        <fullName evidence="1">Uncharacterized protein</fullName>
    </submittedName>
</protein>
<accession>A0A0F9E2Y7</accession>
<proteinExistence type="predicted"/>
<sequence>MLTVVVRQSWLGLSIQVREQGGMSSYTEAAWSPVRRLNRALHVVGRFPLSSIGSRSAAEMVSAVDAMHRGQEMSDEQCDGVADNVQINAAIGGLP</sequence>
<organism evidence="1">
    <name type="scientific">marine sediment metagenome</name>
    <dbReference type="NCBI Taxonomy" id="412755"/>
    <lineage>
        <taxon>unclassified sequences</taxon>
        <taxon>metagenomes</taxon>
        <taxon>ecological metagenomes</taxon>
    </lineage>
</organism>